<reference evidence="2" key="1">
    <citation type="submission" date="2011-05" db="EMBL/GenBank/DDBJ databases">
        <title>Complete sequence of Desulfotomaculum ruminis DSM 2154.</title>
        <authorList>
            <person name="Lucas S."/>
            <person name="Copeland A."/>
            <person name="Lapidus A."/>
            <person name="Cheng J.-F."/>
            <person name="Goodwin L."/>
            <person name="Pitluck S."/>
            <person name="Lu M."/>
            <person name="Detter J.C."/>
            <person name="Han C."/>
            <person name="Tapia R."/>
            <person name="Land M."/>
            <person name="Hauser L."/>
            <person name="Kyrpides N."/>
            <person name="Ivanova N."/>
            <person name="Mikhailova N."/>
            <person name="Pagani I."/>
            <person name="Stams A.J.M."/>
            <person name="Plugge C.M."/>
            <person name="Muyzer G."/>
            <person name="Kuever J."/>
            <person name="Parshina S.N."/>
            <person name="Ivanova A.E."/>
            <person name="Nazina T.N."/>
            <person name="Brambilla E."/>
            <person name="Spring S."/>
            <person name="Klenk H.-P."/>
            <person name="Woyke T."/>
        </authorList>
    </citation>
    <scope>NUCLEOTIDE SEQUENCE [LARGE SCALE GENOMIC DNA]</scope>
    <source>
        <strain evidence="2">ATCC 23193 / DSM 2154 / NCIB 8452 / DL</strain>
    </source>
</reference>
<dbReference type="KEGG" id="dru:Desru_2818"/>
<evidence type="ECO:0000313" key="1">
    <source>
        <dbReference type="EMBL" id="AEG61032.1"/>
    </source>
</evidence>
<dbReference type="HOGENOM" id="CLU_3060938_0_0_9"/>
<proteinExistence type="predicted"/>
<keyword evidence="2" id="KW-1185">Reference proteome</keyword>
<dbReference type="AlphaFoldDB" id="F6DS08"/>
<dbReference type="STRING" id="696281.Desru_2818"/>
<protein>
    <submittedName>
        <fullName evidence="1">Uncharacterized protein</fullName>
    </submittedName>
</protein>
<evidence type="ECO:0000313" key="2">
    <source>
        <dbReference type="Proteomes" id="UP000009234"/>
    </source>
</evidence>
<sequence>MKQFILKMKGPDGATRETIPLSLEYLQEIIRPFPVESTFWLEDSQEHKKEPKE</sequence>
<accession>F6DS08</accession>
<name>F6DS08_DESRL</name>
<reference evidence="1 2" key="2">
    <citation type="journal article" date="2012" name="Stand. Genomic Sci.">
        <title>Complete genome sequence of the sulfate-reducing firmicute Desulfotomaculum ruminis type strain (DL(T)).</title>
        <authorList>
            <person name="Spring S."/>
            <person name="Visser M."/>
            <person name="Lu M."/>
            <person name="Copeland A."/>
            <person name="Lapidus A."/>
            <person name="Lucas S."/>
            <person name="Cheng J.F."/>
            <person name="Han C."/>
            <person name="Tapia R."/>
            <person name="Goodwin L.A."/>
            <person name="Pitluck S."/>
            <person name="Ivanova N."/>
            <person name="Land M."/>
            <person name="Hauser L."/>
            <person name="Larimer F."/>
            <person name="Rohde M."/>
            <person name="Goker M."/>
            <person name="Detter J.C."/>
            <person name="Kyrpides N.C."/>
            <person name="Woyke T."/>
            <person name="Schaap P.J."/>
            <person name="Plugge C.M."/>
            <person name="Muyzer G."/>
            <person name="Kuever J."/>
            <person name="Pereira I.A."/>
            <person name="Parshina S.N."/>
            <person name="Bernier-Latmani R."/>
            <person name="Stams A.J."/>
            <person name="Klenk H.P."/>
        </authorList>
    </citation>
    <scope>NUCLEOTIDE SEQUENCE [LARGE SCALE GENOMIC DNA]</scope>
    <source>
        <strain evidence="2">ATCC 23193 / DSM 2154 / NCIB 8452 / DL</strain>
    </source>
</reference>
<dbReference type="EMBL" id="CP002780">
    <property type="protein sequence ID" value="AEG61032.1"/>
    <property type="molecule type" value="Genomic_DNA"/>
</dbReference>
<gene>
    <name evidence="1" type="ordered locus">Desru_2818</name>
</gene>
<dbReference type="Proteomes" id="UP000009234">
    <property type="component" value="Chromosome"/>
</dbReference>
<organism evidence="1 2">
    <name type="scientific">Desulforamulus ruminis (strain ATCC 23193 / DSM 2154 / NCIMB 8452 / DL)</name>
    <name type="common">Desulfotomaculum ruminis</name>
    <dbReference type="NCBI Taxonomy" id="696281"/>
    <lineage>
        <taxon>Bacteria</taxon>
        <taxon>Bacillati</taxon>
        <taxon>Bacillota</taxon>
        <taxon>Clostridia</taxon>
        <taxon>Eubacteriales</taxon>
        <taxon>Peptococcaceae</taxon>
        <taxon>Desulforamulus</taxon>
    </lineage>
</organism>
<dbReference type="RefSeq" id="WP_013842784.1">
    <property type="nucleotide sequence ID" value="NC_015589.1"/>
</dbReference>